<feature type="domain" description="ACB" evidence="8">
    <location>
        <begin position="25"/>
        <end position="110"/>
    </location>
</feature>
<dbReference type="CTD" id="174665"/>
<sequence length="385" mass="42104">MLRNLTLAARSVLYNPQVSVRSFSAQADFEKAQKNLKTLKEEPDNDVKLQLYGLFKQATAGDVQGKRPGMMDFVGRAKYDAWNTLKGQTQDEARANYAKLVGGLISEEASAAPEPTGPSIEGLENVDGLSVTREGKVFKIALNRPKKFNALTLEMYQGIQKALEVSNNDKSTSITVITANGSYYCAGNDLTNFKAAAGGTKEQIADMANTAKVIMKDYVNAYINHEKPLIALINGPAVGIAVTVLGMFDYVIATDKASFHTPFAPLGQSPEGVSSYTFPLIMGSLRASEMLLVCKKISAQTAKDYGLVNEVVPDAEFQSHAQKTVEAFSQLPPETLRINKKLLRSLHKEKLLEVNNIEADQICERWQSKECHQAIAAFMTKGAKK</sequence>
<dbReference type="InterPro" id="IPR029045">
    <property type="entry name" value="ClpP/crotonase-like_dom_sf"/>
</dbReference>
<dbReference type="eggNOG" id="KOG0817">
    <property type="taxonomic scope" value="Eukaryota"/>
</dbReference>
<dbReference type="InterPro" id="IPR035984">
    <property type="entry name" value="Acyl-CoA-binding_sf"/>
</dbReference>
<dbReference type="SUPFAM" id="SSF47027">
    <property type="entry name" value="Acyl-CoA binding protein"/>
    <property type="match status" value="1"/>
</dbReference>
<dbReference type="Pfam" id="PF00378">
    <property type="entry name" value="ECH_1"/>
    <property type="match status" value="1"/>
</dbReference>
<accession>Q09603</accession>
<keyword evidence="12" id="KW-1267">Proteomics identification</keyword>
<dbReference type="eggNOG" id="KOG0016">
    <property type="taxonomic scope" value="Eukaryota"/>
</dbReference>
<evidence type="ECO:0000256" key="2">
    <source>
        <dbReference type="ARBA" id="ARBA00023140"/>
    </source>
</evidence>
<dbReference type="InParanoid" id="Q09603"/>
<dbReference type="Bgee" id="WBGene00001153">
    <property type="expression patterns" value="Expressed in germ line (C elegans) and 4 other cell types or tissues"/>
</dbReference>
<dbReference type="InterPro" id="IPR014748">
    <property type="entry name" value="Enoyl-CoA_hydra_C"/>
</dbReference>
<proteinExistence type="evidence at protein level"/>
<dbReference type="Gene3D" id="1.10.12.10">
    <property type="entry name" value="Lyase 2-enoyl-coa Hydratase, Chain A, domain 2"/>
    <property type="match status" value="1"/>
</dbReference>
<keyword evidence="2" id="KW-0576">Peroxisome</keyword>
<reference evidence="9 10" key="1">
    <citation type="journal article" date="1998" name="Science">
        <title>Genome sequence of the nematode C. elegans: a platform for investigating biology.</title>
        <authorList>
            <consortium name="The C. elegans sequencing consortium"/>
            <person name="Sulson J.E."/>
            <person name="Waterston R."/>
        </authorList>
    </citation>
    <scope>NUCLEOTIDE SEQUENCE [LARGE SCALE GENOMIC DNA]</scope>
    <source>
        <strain evidence="9 10">Bristol N2</strain>
    </source>
</reference>
<dbReference type="Gene3D" id="1.20.80.10">
    <property type="match status" value="1"/>
</dbReference>
<gene>
    <name evidence="9 11" type="primary">ech-4</name>
    <name evidence="9" type="ORF">CELE_R06F6.9</name>
    <name evidence="11" type="ORF">R06F6.9</name>
</gene>
<dbReference type="CDD" id="cd00435">
    <property type="entry name" value="ACBP"/>
    <property type="match status" value="1"/>
</dbReference>
<dbReference type="GeneID" id="174665"/>
<dbReference type="InterPro" id="IPR001753">
    <property type="entry name" value="Enoyl-CoA_hydra/iso"/>
</dbReference>
<evidence type="ECO:0000256" key="3">
    <source>
        <dbReference type="ARBA" id="ARBA00023235"/>
    </source>
</evidence>
<evidence type="ECO:0000259" key="8">
    <source>
        <dbReference type="PROSITE" id="PS51228"/>
    </source>
</evidence>
<comment type="catalytic activity">
    <reaction evidence="4">
        <text>(3E)-nonenoyl-CoA = (2E)-nonenoyl-CoA</text>
        <dbReference type="Rhea" id="RHEA:46068"/>
        <dbReference type="ChEBI" id="CHEBI:76292"/>
        <dbReference type="ChEBI" id="CHEBI:85655"/>
    </reaction>
    <physiologicalReaction direction="left-to-right" evidence="4">
        <dbReference type="Rhea" id="RHEA:46069"/>
    </physiologicalReaction>
</comment>
<evidence type="ECO:0000256" key="4">
    <source>
        <dbReference type="ARBA" id="ARBA00050572"/>
    </source>
</evidence>
<dbReference type="GO" id="GO:0000062">
    <property type="term" value="F:fatty-acyl-CoA binding"/>
    <property type="evidence" value="ECO:0007669"/>
    <property type="project" value="InterPro"/>
</dbReference>
<dbReference type="PeptideAtlas" id="Q09603"/>
<dbReference type="PANTHER" id="PTHR43684">
    <property type="match status" value="1"/>
</dbReference>
<dbReference type="InterPro" id="IPR014352">
    <property type="entry name" value="FERM/acyl-CoA-bd_prot_sf"/>
</dbReference>
<dbReference type="WormBase" id="R06F6.9">
    <property type="protein sequence ID" value="CE01625"/>
    <property type="gene ID" value="WBGene00001153"/>
    <property type="gene designation" value="ech-4"/>
</dbReference>
<dbReference type="PANTHER" id="PTHR43684:SF1">
    <property type="entry name" value="ENOYL-COA DELTA ISOMERASE 2"/>
    <property type="match status" value="1"/>
</dbReference>
<evidence type="ECO:0000256" key="7">
    <source>
        <dbReference type="ARBA" id="ARBA00082088"/>
    </source>
</evidence>
<comment type="subcellular location">
    <subcellularLocation>
        <location evidence="1">Peroxisome</location>
    </subcellularLocation>
</comment>
<dbReference type="PhylomeDB" id="Q09603"/>
<evidence type="ECO:0000256" key="1">
    <source>
        <dbReference type="ARBA" id="ARBA00004275"/>
    </source>
</evidence>
<dbReference type="CDD" id="cd06558">
    <property type="entry name" value="crotonase-like"/>
    <property type="match status" value="1"/>
</dbReference>
<dbReference type="AGR" id="WB:WBGene00001153"/>
<evidence type="ECO:0000256" key="6">
    <source>
        <dbReference type="ARBA" id="ARBA00078358"/>
    </source>
</evidence>
<dbReference type="SMR" id="Q09603"/>
<dbReference type="GO" id="GO:0006635">
    <property type="term" value="P:fatty acid beta-oxidation"/>
    <property type="evidence" value="ECO:0000315"/>
    <property type="project" value="WormBase"/>
</dbReference>
<evidence type="ECO:0000256" key="5">
    <source>
        <dbReference type="ARBA" id="ARBA00076241"/>
    </source>
</evidence>
<dbReference type="OMA" id="LHCDFVY"/>
<dbReference type="PROSITE" id="PS51228">
    <property type="entry name" value="ACB_2"/>
    <property type="match status" value="1"/>
</dbReference>
<dbReference type="UCSC" id="R06F6.9">
    <property type="organism name" value="c. elegans"/>
</dbReference>
<dbReference type="RefSeq" id="NP_001366707.1">
    <property type="nucleotide sequence ID" value="NM_001381584.2"/>
</dbReference>
<dbReference type="Pfam" id="PF00887">
    <property type="entry name" value="ACBP"/>
    <property type="match status" value="1"/>
</dbReference>
<dbReference type="PIR" id="T23980">
    <property type="entry name" value="T23980"/>
</dbReference>
<dbReference type="InterPro" id="IPR000582">
    <property type="entry name" value="Acyl-CoA-binding_protein"/>
</dbReference>
<dbReference type="Proteomes" id="UP000001940">
    <property type="component" value="Chromosome II"/>
</dbReference>
<dbReference type="KEGG" id="cel:CELE_R06F6.9"/>
<evidence type="ECO:0000313" key="10">
    <source>
        <dbReference type="Proteomes" id="UP000001940"/>
    </source>
</evidence>
<evidence type="ECO:0000313" key="9">
    <source>
        <dbReference type="EMBL" id="CAA86779.1"/>
    </source>
</evidence>
<dbReference type="PRINTS" id="PR00689">
    <property type="entry name" value="ACOABINDINGP"/>
</dbReference>
<organism evidence="9 10">
    <name type="scientific">Caenorhabditis elegans</name>
    <dbReference type="NCBI Taxonomy" id="6239"/>
    <lineage>
        <taxon>Eukaryota</taxon>
        <taxon>Metazoa</taxon>
        <taxon>Ecdysozoa</taxon>
        <taxon>Nematoda</taxon>
        <taxon>Chromadorea</taxon>
        <taxon>Rhabditida</taxon>
        <taxon>Rhabditina</taxon>
        <taxon>Rhabditomorpha</taxon>
        <taxon>Rhabditoidea</taxon>
        <taxon>Rhabditidae</taxon>
        <taxon>Peloderinae</taxon>
        <taxon>Caenorhabditis</taxon>
    </lineage>
</organism>
<dbReference type="GO" id="GO:0005777">
    <property type="term" value="C:peroxisome"/>
    <property type="evidence" value="ECO:0007669"/>
    <property type="project" value="UniProtKB-SubCell"/>
</dbReference>
<dbReference type="SUPFAM" id="SSF52096">
    <property type="entry name" value="ClpP/crotonase"/>
    <property type="match status" value="1"/>
</dbReference>
<dbReference type="FunCoup" id="Q09603">
    <property type="interactions" value="1426"/>
</dbReference>
<keyword evidence="10" id="KW-1185">Reference proteome</keyword>
<dbReference type="FunFam" id="3.90.226.10:FF:000084">
    <property type="entry name" value="Enoyl-CoA delta isomerase 2, mitochondrial"/>
    <property type="match status" value="1"/>
</dbReference>
<dbReference type="AlphaFoldDB" id="Q09603"/>
<dbReference type="GO" id="GO:0004165">
    <property type="term" value="F:delta(3)-delta(2)-enoyl-CoA isomerase activity"/>
    <property type="evidence" value="ECO:0007669"/>
    <property type="project" value="UniProtKB-ARBA"/>
</dbReference>
<name>Q09603_CAEEL</name>
<dbReference type="EMBL" id="BX284602">
    <property type="protein sequence ID" value="CAA86779.1"/>
    <property type="molecule type" value="Genomic_DNA"/>
</dbReference>
<dbReference type="FunFam" id="1.10.12.10:FF:000013">
    <property type="entry name" value="Enoyl-CoA delta isomerase 2, mitochondrial"/>
    <property type="match status" value="1"/>
</dbReference>
<dbReference type="InterPro" id="IPR051053">
    <property type="entry name" value="ECH/Chromodomain_protein"/>
</dbReference>
<dbReference type="HOGENOM" id="CLU_009834_7_2_1"/>
<protein>
    <recommendedName>
        <fullName evidence="5">Delta(3),Delta(2)-enoyl-CoA isomerase</fullName>
    </recommendedName>
    <alternativeName>
        <fullName evidence="6">Delta(3),delta(2)-enoyl-CoA isomerase</fullName>
    </alternativeName>
    <alternativeName>
        <fullName evidence="7">Dodecenoyl-CoA isomerase</fullName>
    </alternativeName>
</protein>
<evidence type="ECO:0007829" key="12">
    <source>
        <dbReference type="PeptideAtlas" id="Q09603"/>
    </source>
</evidence>
<dbReference type="PaxDb" id="6239-R06F6.9"/>
<evidence type="ECO:0000313" key="11">
    <source>
        <dbReference type="WormBase" id="R06F6.9"/>
    </source>
</evidence>
<keyword evidence="3" id="KW-0413">Isomerase</keyword>
<dbReference type="Gene3D" id="3.90.226.10">
    <property type="entry name" value="2-enoyl-CoA Hydratase, Chain A, domain 1"/>
    <property type="match status" value="1"/>
</dbReference>
<dbReference type="GO" id="GO:0019915">
    <property type="term" value="P:lipid storage"/>
    <property type="evidence" value="ECO:0000315"/>
    <property type="project" value="WormBase"/>
</dbReference>
<dbReference type="STRING" id="6239.R06F6.9.2"/>
<dbReference type="OrthoDB" id="409763at2759"/>